<dbReference type="Proteomes" id="UP000715441">
    <property type="component" value="Unassembled WGS sequence"/>
</dbReference>
<accession>A0ABX1J3X8</accession>
<dbReference type="PANTHER" id="PTHR24305:SF166">
    <property type="entry name" value="CYTOCHROME P450 12A4, MITOCHONDRIAL-RELATED"/>
    <property type="match status" value="1"/>
</dbReference>
<comment type="caution">
    <text evidence="2">The sequence shown here is derived from an EMBL/GenBank/DDBJ whole genome shotgun (WGS) entry which is preliminary data.</text>
</comment>
<evidence type="ECO:0000313" key="3">
    <source>
        <dbReference type="Proteomes" id="UP000715441"/>
    </source>
</evidence>
<dbReference type="InterPro" id="IPR050121">
    <property type="entry name" value="Cytochrome_P450_monoxygenase"/>
</dbReference>
<protein>
    <submittedName>
        <fullName evidence="2">Cytochrome P450</fullName>
    </submittedName>
</protein>
<comment type="similarity">
    <text evidence="1">Belongs to the cytochrome P450 family.</text>
</comment>
<proteinExistence type="inferred from homology"/>
<gene>
    <name evidence="2" type="ORF">HFP15_09065</name>
</gene>
<dbReference type="Gene3D" id="1.10.630.10">
    <property type="entry name" value="Cytochrome P450"/>
    <property type="match status" value="1"/>
</dbReference>
<dbReference type="RefSeq" id="WP_168513555.1">
    <property type="nucleotide sequence ID" value="NZ_JAAXLS010000004.1"/>
</dbReference>
<evidence type="ECO:0000256" key="1">
    <source>
        <dbReference type="ARBA" id="ARBA00010617"/>
    </source>
</evidence>
<reference evidence="2 3" key="1">
    <citation type="submission" date="2020-04" db="EMBL/GenBank/DDBJ databases">
        <title>Novel species.</title>
        <authorList>
            <person name="Teo W.F.A."/>
            <person name="Lipun K."/>
            <person name="Srisuk N."/>
            <person name="Duangmal K."/>
        </authorList>
    </citation>
    <scope>NUCLEOTIDE SEQUENCE [LARGE SCALE GENOMIC DNA]</scope>
    <source>
        <strain evidence="2 3">K13G38</strain>
    </source>
</reference>
<dbReference type="InterPro" id="IPR001128">
    <property type="entry name" value="Cyt_P450"/>
</dbReference>
<dbReference type="PANTHER" id="PTHR24305">
    <property type="entry name" value="CYTOCHROME P450"/>
    <property type="match status" value="1"/>
</dbReference>
<evidence type="ECO:0000313" key="2">
    <source>
        <dbReference type="EMBL" id="NKQ53030.1"/>
    </source>
</evidence>
<sequence length="431" mass="47539">MNTASRADALKFAAAVALPTVAGGVIKRRRRVMGLLERTQADSSAVRMMQTFRSRYGTEPLRLPIPGRSLAVVMSRHDVGRVLDGTPEPFSPANLEKRAALAQFQPHGVLISEGAERERRRDFNERVLQTQDRLHHLTPVVLAKIREEVASLPERGSLDWDQFAVVWWRLVRRITLGDGARDDNVTTDLLARLRLAANWSYLAPPRKALRRRVMERLHGHLERAEADSLAGTIAGAAPSPDIDAVSQVGHWLFAFDAAGMVALRALALLATHPEQRHRALEEVASAPDLPYLRACVLDTVRLWPTTPVILRDATKETDSMAAGTALLIFTPFFHRDDENLPYAHSFAPDIWLDGRAQGNPALVPFSAGPGECPARNLVLTVTSCLLAELLRGREFQLTSGQRLGASRPLPATLDNFGLAFSVRGRDGLLQQ</sequence>
<dbReference type="InterPro" id="IPR036396">
    <property type="entry name" value="Cyt_P450_sf"/>
</dbReference>
<keyword evidence="3" id="KW-1185">Reference proteome</keyword>
<dbReference type="EMBL" id="JAAXLS010000004">
    <property type="protein sequence ID" value="NKQ53030.1"/>
    <property type="molecule type" value="Genomic_DNA"/>
</dbReference>
<name>A0ABX1J3X8_9PSEU</name>
<dbReference type="SUPFAM" id="SSF48264">
    <property type="entry name" value="Cytochrome P450"/>
    <property type="match status" value="1"/>
</dbReference>
<organism evidence="2 3">
    <name type="scientific">Amycolatopsis acididurans</name>
    <dbReference type="NCBI Taxonomy" id="2724524"/>
    <lineage>
        <taxon>Bacteria</taxon>
        <taxon>Bacillati</taxon>
        <taxon>Actinomycetota</taxon>
        <taxon>Actinomycetes</taxon>
        <taxon>Pseudonocardiales</taxon>
        <taxon>Pseudonocardiaceae</taxon>
        <taxon>Amycolatopsis</taxon>
    </lineage>
</organism>
<dbReference type="Pfam" id="PF00067">
    <property type="entry name" value="p450"/>
    <property type="match status" value="1"/>
</dbReference>